<evidence type="ECO:0000256" key="4">
    <source>
        <dbReference type="ARBA" id="ARBA00023136"/>
    </source>
</evidence>
<accession>A0ABR3XLM7</accession>
<evidence type="ECO:0000313" key="10">
    <source>
        <dbReference type="Proteomes" id="UP001583177"/>
    </source>
</evidence>
<feature type="transmembrane region" description="Helical" evidence="7">
    <location>
        <begin position="54"/>
        <end position="80"/>
    </location>
</feature>
<evidence type="ECO:0000256" key="7">
    <source>
        <dbReference type="SAM" id="Phobius"/>
    </source>
</evidence>
<dbReference type="PANTHER" id="PTHR33048:SF47">
    <property type="entry name" value="INTEGRAL MEMBRANE PROTEIN-RELATED"/>
    <property type="match status" value="1"/>
</dbReference>
<dbReference type="EMBL" id="JAWRVE010000016">
    <property type="protein sequence ID" value="KAL1876457.1"/>
    <property type="molecule type" value="Genomic_DNA"/>
</dbReference>
<evidence type="ECO:0000259" key="8">
    <source>
        <dbReference type="Pfam" id="PF20684"/>
    </source>
</evidence>
<keyword evidence="3 7" id="KW-1133">Transmembrane helix</keyword>
<keyword evidence="4 7" id="KW-0472">Membrane</keyword>
<dbReference type="InterPro" id="IPR052337">
    <property type="entry name" value="SAT4-like"/>
</dbReference>
<feature type="transmembrane region" description="Helical" evidence="7">
    <location>
        <begin position="20"/>
        <end position="42"/>
    </location>
</feature>
<feature type="compositionally biased region" description="Polar residues" evidence="6">
    <location>
        <begin position="209"/>
        <end position="238"/>
    </location>
</feature>
<dbReference type="InterPro" id="IPR049326">
    <property type="entry name" value="Rhodopsin_dom_fungi"/>
</dbReference>
<evidence type="ECO:0000256" key="1">
    <source>
        <dbReference type="ARBA" id="ARBA00004141"/>
    </source>
</evidence>
<keyword evidence="10" id="KW-1185">Reference proteome</keyword>
<gene>
    <name evidence="9" type="ORF">Daus18300_002701</name>
</gene>
<sequence>MNAPDNQPWYRDAKARSYDFAKYVVCFVISGTVKISVALVLYRLDSRPRVRNIIIIDIITCCIWTIVTTLVLSLGCMRLSPYVINSTVCENTFYAQESSYVIYDVFHVLLPIYILWNVQISKALKVSVVCLFSVGLLAAIAAIMKLQVHYETYHPRDNNSVTTWYLAMIWAITEHGLSIFASSVLALRPLARFISKGWTTISSTLYGSNNTKSSAKSTGQGTSSRVSKKSNWSEPTESNELRSIGVRNEVLIHSEYNVEGQTQQPVYLAEAYNGSAESHKRLVDGKGQGDAVIAV</sequence>
<keyword evidence="2 7" id="KW-0812">Transmembrane</keyword>
<reference evidence="9 10" key="1">
    <citation type="journal article" date="2024" name="IMA Fungus">
        <title>IMA Genome - F19 : A genome assembly and annotation guide to empower mycologists, including annotated draft genome sequences of Ceratocystis pirilliformis, Diaporthe australafricana, Fusarium ophioides, Paecilomyces lecythidis, and Sporothrix stenoceras.</title>
        <authorList>
            <person name="Aylward J."/>
            <person name="Wilson A.M."/>
            <person name="Visagie C.M."/>
            <person name="Spraker J."/>
            <person name="Barnes I."/>
            <person name="Buitendag C."/>
            <person name="Ceriani C."/>
            <person name="Del Mar Angel L."/>
            <person name="du Plessis D."/>
            <person name="Fuchs T."/>
            <person name="Gasser K."/>
            <person name="Kramer D."/>
            <person name="Li W."/>
            <person name="Munsamy K."/>
            <person name="Piso A."/>
            <person name="Price J.L."/>
            <person name="Sonnekus B."/>
            <person name="Thomas C."/>
            <person name="van der Nest A."/>
            <person name="van Dijk A."/>
            <person name="van Heerden A."/>
            <person name="van Vuuren N."/>
            <person name="Yilmaz N."/>
            <person name="Duong T.A."/>
            <person name="van der Merwe N.A."/>
            <person name="Wingfield M.J."/>
            <person name="Wingfield B.D."/>
        </authorList>
    </citation>
    <scope>NUCLEOTIDE SEQUENCE [LARGE SCALE GENOMIC DNA]</scope>
    <source>
        <strain evidence="9 10">CMW 18300</strain>
    </source>
</reference>
<name>A0ABR3XLM7_9PEZI</name>
<evidence type="ECO:0000313" key="9">
    <source>
        <dbReference type="EMBL" id="KAL1876457.1"/>
    </source>
</evidence>
<organism evidence="9 10">
    <name type="scientific">Diaporthe australafricana</name>
    <dbReference type="NCBI Taxonomy" id="127596"/>
    <lineage>
        <taxon>Eukaryota</taxon>
        <taxon>Fungi</taxon>
        <taxon>Dikarya</taxon>
        <taxon>Ascomycota</taxon>
        <taxon>Pezizomycotina</taxon>
        <taxon>Sordariomycetes</taxon>
        <taxon>Sordariomycetidae</taxon>
        <taxon>Diaporthales</taxon>
        <taxon>Diaporthaceae</taxon>
        <taxon>Diaporthe</taxon>
    </lineage>
</organism>
<evidence type="ECO:0000256" key="6">
    <source>
        <dbReference type="SAM" id="MobiDB-lite"/>
    </source>
</evidence>
<dbReference type="PANTHER" id="PTHR33048">
    <property type="entry name" value="PTH11-LIKE INTEGRAL MEMBRANE PROTEIN (AFU_ORTHOLOGUE AFUA_5G11245)"/>
    <property type="match status" value="1"/>
</dbReference>
<proteinExistence type="inferred from homology"/>
<dbReference type="Proteomes" id="UP001583177">
    <property type="component" value="Unassembled WGS sequence"/>
</dbReference>
<comment type="subcellular location">
    <subcellularLocation>
        <location evidence="1">Membrane</location>
        <topology evidence="1">Multi-pass membrane protein</topology>
    </subcellularLocation>
</comment>
<protein>
    <recommendedName>
        <fullName evidence="8">Rhodopsin domain-containing protein</fullName>
    </recommendedName>
</protein>
<feature type="domain" description="Rhodopsin" evidence="8">
    <location>
        <begin position="18"/>
        <end position="192"/>
    </location>
</feature>
<comment type="similarity">
    <text evidence="5">Belongs to the SAT4 family.</text>
</comment>
<dbReference type="Pfam" id="PF20684">
    <property type="entry name" value="Fung_rhodopsin"/>
    <property type="match status" value="1"/>
</dbReference>
<evidence type="ECO:0000256" key="3">
    <source>
        <dbReference type="ARBA" id="ARBA00022989"/>
    </source>
</evidence>
<feature type="region of interest" description="Disordered" evidence="6">
    <location>
        <begin position="209"/>
        <end position="240"/>
    </location>
</feature>
<feature type="transmembrane region" description="Helical" evidence="7">
    <location>
        <begin position="164"/>
        <end position="187"/>
    </location>
</feature>
<comment type="caution">
    <text evidence="9">The sequence shown here is derived from an EMBL/GenBank/DDBJ whole genome shotgun (WGS) entry which is preliminary data.</text>
</comment>
<feature type="transmembrane region" description="Helical" evidence="7">
    <location>
        <begin position="123"/>
        <end position="144"/>
    </location>
</feature>
<evidence type="ECO:0000256" key="5">
    <source>
        <dbReference type="ARBA" id="ARBA00038359"/>
    </source>
</evidence>
<evidence type="ECO:0000256" key="2">
    <source>
        <dbReference type="ARBA" id="ARBA00022692"/>
    </source>
</evidence>